<comment type="caution">
    <text evidence="1">The sequence shown here is derived from an EMBL/GenBank/DDBJ whole genome shotgun (WGS) entry which is preliminary data.</text>
</comment>
<protein>
    <recommendedName>
        <fullName evidence="3">HK97 gp10 family phage protein</fullName>
    </recommendedName>
</protein>
<dbReference type="Proteomes" id="UP000789326">
    <property type="component" value="Unassembled WGS sequence"/>
</dbReference>
<evidence type="ECO:0008006" key="3">
    <source>
        <dbReference type="Google" id="ProtNLM"/>
    </source>
</evidence>
<reference evidence="1" key="1">
    <citation type="submission" date="2021-11" db="EMBL/GenBank/DDBJ databases">
        <authorList>
            <person name="Bulgarelli D."/>
        </authorList>
    </citation>
    <scope>NUCLEOTIDE SEQUENCE</scope>
    <source>
        <strain evidence="1">Bi133</strain>
    </source>
</reference>
<gene>
    <name evidence="1" type="ORF">SRABI133_01545</name>
</gene>
<dbReference type="NCBIfam" id="TIGR01725">
    <property type="entry name" value="phge_HK97_gp10"/>
    <property type="match status" value="1"/>
</dbReference>
<accession>A0A9W4PCX3</accession>
<organism evidence="1 2">
    <name type="scientific">Peribacillus simplex</name>
    <dbReference type="NCBI Taxonomy" id="1478"/>
    <lineage>
        <taxon>Bacteria</taxon>
        <taxon>Bacillati</taxon>
        <taxon>Bacillota</taxon>
        <taxon>Bacilli</taxon>
        <taxon>Bacillales</taxon>
        <taxon>Bacillaceae</taxon>
        <taxon>Peribacillus</taxon>
    </lineage>
</organism>
<name>A0A9W4PCX3_9BACI</name>
<dbReference type="AlphaFoldDB" id="A0A9W4PCX3"/>
<evidence type="ECO:0000313" key="2">
    <source>
        <dbReference type="Proteomes" id="UP000789326"/>
    </source>
</evidence>
<dbReference type="Pfam" id="PF04883">
    <property type="entry name" value="HK97-gp10_like"/>
    <property type="match status" value="1"/>
</dbReference>
<dbReference type="InterPro" id="IPR010064">
    <property type="entry name" value="HK97-gp10_tail"/>
</dbReference>
<dbReference type="EMBL" id="CAKKMG010000014">
    <property type="protein sequence ID" value="CAH0185991.1"/>
    <property type="molecule type" value="Genomic_DNA"/>
</dbReference>
<sequence length="135" mass="15138">MITGYGFKGLELTADKFERHLIKHIKHVVSETAEMMVSQMKALSPVDDGNLKSSIDITYTKGGLTAIVNVGAMYGIYVEFGTGIYSSTGNGRKDPWVYYKNGRYYFTRGMQPQPFFYPSLEVATKHFASEMNKLG</sequence>
<evidence type="ECO:0000313" key="1">
    <source>
        <dbReference type="EMBL" id="CAH0185991.1"/>
    </source>
</evidence>
<dbReference type="RefSeq" id="WP_230301425.1">
    <property type="nucleotide sequence ID" value="NZ_CAKKMG010000014.1"/>
</dbReference>
<proteinExistence type="predicted"/>